<dbReference type="Gene3D" id="3.90.105.10">
    <property type="entry name" value="Molybdopterin biosynthesis moea protein, domain 2"/>
    <property type="match status" value="1"/>
</dbReference>
<organism evidence="5 6">
    <name type="scientific">Mycolicibacter kumamotonensis</name>
    <dbReference type="NCBI Taxonomy" id="354243"/>
    <lineage>
        <taxon>Bacteria</taxon>
        <taxon>Bacillati</taxon>
        <taxon>Actinomycetota</taxon>
        <taxon>Actinomycetes</taxon>
        <taxon>Mycobacteriales</taxon>
        <taxon>Mycobacteriaceae</taxon>
        <taxon>Mycolicibacter</taxon>
    </lineage>
</organism>
<sequence>MSSGTDGQRRRLRVSALAAVANPSYSRVDTWNLLDDACRQLAEANRTGLDTAHHAARVKRLLDRLGAYERYWLFPGAANLAAFRGYLETMATVSLRDQVSLVVRLLSDYGDRAALFDLGAPLSEQELVAQARQQQFYTVLLADDSPADAPESLAENLRALRQPDDEVQIELLVVSSVEDAVTAVALNGEIQAAIVRHDLPLRSRDRVPLMNTLLGANDDAGIVDCGRDAIECGEWMRLLRPHIDLYLLTDESIAADTEDEPDVYDRTFYRLNDVTDLNSTVLAGIRKRYATPFFDALRAYANEPVGQFHALPVARGASIFNSRSLQDMGEFYGRNIFMAETSSTSGGLDSLLDPHGTIRVAMDKAALTWNADHTYFVTNGTSTANKIVVQALTRPGDIVLIDRNCHKSHHYGLVLAGAYPMYLDAYPLAPFAIYGAVSLRTIKRALLDLEAAGQLHRVRMLLLTNCTFDGVVYNPQRVMEEILAIKPDICFLWDEAWYAFATAVPWARQRTAMVAAERLETMLSSPHYAEEYRAWRATMAGIDRDQWSEHRLLPDPSARVRVYATHSTHKSLSALRQASMIHIRDQDFNALAREAFTEAFLTHTSTSPNQQLLASLDLARRQVDIEGFQMVRRVYDMALVFRHRVRKDQLIRKWFRILDEDDLVPDRFRASTVSSYRQVRQGALAEWNEAWRSDEFVLDPTRVTLFVGKTGMNGYDFREKILMNRFGIQINKTSINSVLLIFTIGVTWSSVHYLLDALRRVATELDRAWAAASNDDRALQQRRVVEITEDLPPLPDFSEFDDAFRPDGTSRFGDMRSAFYGGYEESDREHVLLGDAGRRVADGKTLVSTTFVVPYPPGFPVLVPGQVISKDILYFLAELDVKEIHGYNPELGLAVFTPEALARFAQAPR</sequence>
<gene>
    <name evidence="5" type="ORF">BST28_01360</name>
</gene>
<protein>
    <submittedName>
        <fullName evidence="5">Amino acid decarboxylase</fullName>
    </submittedName>
</protein>
<reference evidence="5 6" key="1">
    <citation type="submission" date="2017-02" db="EMBL/GenBank/DDBJ databases">
        <title>The new phylogeny of genus Mycobacterium.</title>
        <authorList>
            <person name="Tortoli E."/>
            <person name="Trovato A."/>
            <person name="Cirillo D.M."/>
        </authorList>
    </citation>
    <scope>NUCLEOTIDE SEQUENCE [LARGE SCALE GENOMIC DNA]</scope>
    <source>
        <strain evidence="5 6">DSM 45093</strain>
    </source>
</reference>
<accession>A0A1X0EG06</accession>
<evidence type="ECO:0000313" key="6">
    <source>
        <dbReference type="Proteomes" id="UP000192713"/>
    </source>
</evidence>
<keyword evidence="3" id="KW-0808">Transferase</keyword>
<evidence type="ECO:0000256" key="1">
    <source>
        <dbReference type="ARBA" id="ARBA00001933"/>
    </source>
</evidence>
<feature type="domain" description="Orn/Lys/Arg decarboxylases family 1 pyridoxal-P attachment site" evidence="4">
    <location>
        <begin position="291"/>
        <end position="516"/>
    </location>
</feature>
<evidence type="ECO:0000313" key="5">
    <source>
        <dbReference type="EMBL" id="ORA83556.1"/>
    </source>
</evidence>
<dbReference type="PANTHER" id="PTHR42832">
    <property type="entry name" value="AMINO ACID AMINOTRANSFERASE"/>
    <property type="match status" value="1"/>
</dbReference>
<dbReference type="InterPro" id="IPR000310">
    <property type="entry name" value="Orn/Lys/Arg_deCO2ase_major_dom"/>
</dbReference>
<dbReference type="GO" id="GO:0008483">
    <property type="term" value="F:transaminase activity"/>
    <property type="evidence" value="ECO:0007669"/>
    <property type="project" value="UniProtKB-KW"/>
</dbReference>
<comment type="cofactor">
    <cofactor evidence="1">
        <name>pyridoxal 5'-phosphate</name>
        <dbReference type="ChEBI" id="CHEBI:597326"/>
    </cofactor>
</comment>
<dbReference type="AlphaFoldDB" id="A0A1X0EG06"/>
<dbReference type="Proteomes" id="UP000192713">
    <property type="component" value="Unassembled WGS sequence"/>
</dbReference>
<feature type="domain" description="Orn/Lys/Arg decarboxylases family 1 pyridoxal-P attachment site" evidence="4">
    <location>
        <begin position="559"/>
        <end position="747"/>
    </location>
</feature>
<dbReference type="InterPro" id="IPR015421">
    <property type="entry name" value="PyrdxlP-dep_Trfase_major"/>
</dbReference>
<dbReference type="Gene3D" id="3.40.640.10">
    <property type="entry name" value="Type I PLP-dependent aspartate aminotransferase-like (Major domain)"/>
    <property type="match status" value="1"/>
</dbReference>
<comment type="caution">
    <text evidence="5">The sequence shown here is derived from an EMBL/GenBank/DDBJ whole genome shotgun (WGS) entry which is preliminary data.</text>
</comment>
<evidence type="ECO:0000256" key="2">
    <source>
        <dbReference type="ARBA" id="ARBA00022576"/>
    </source>
</evidence>
<name>A0A1X0EG06_9MYCO</name>
<evidence type="ECO:0000256" key="3">
    <source>
        <dbReference type="ARBA" id="ARBA00022679"/>
    </source>
</evidence>
<evidence type="ECO:0000259" key="4">
    <source>
        <dbReference type="Pfam" id="PF01276"/>
    </source>
</evidence>
<keyword evidence="2" id="KW-0032">Aminotransferase</keyword>
<dbReference type="InterPro" id="IPR050881">
    <property type="entry name" value="LL-DAP_aminotransferase"/>
</dbReference>
<dbReference type="EMBL" id="MVHU01000001">
    <property type="protein sequence ID" value="ORA83556.1"/>
    <property type="molecule type" value="Genomic_DNA"/>
</dbReference>
<dbReference type="FunFam" id="3.90.105.10:FF:000003">
    <property type="entry name" value="Amino acid decarboxylase"/>
    <property type="match status" value="1"/>
</dbReference>
<dbReference type="RefSeq" id="WP_083079536.1">
    <property type="nucleotide sequence ID" value="NZ_MVHU01000001.1"/>
</dbReference>
<proteinExistence type="predicted"/>
<dbReference type="InterPro" id="IPR015424">
    <property type="entry name" value="PyrdxlP-dep_Trfase"/>
</dbReference>
<dbReference type="SUPFAM" id="SSF53383">
    <property type="entry name" value="PLP-dependent transferases"/>
    <property type="match status" value="1"/>
</dbReference>
<dbReference type="Pfam" id="PF01276">
    <property type="entry name" value="OKR_DC_1"/>
    <property type="match status" value="2"/>
</dbReference>
<dbReference type="PANTHER" id="PTHR42832:SF4">
    <property type="entry name" value="BLR3474 PROTEIN"/>
    <property type="match status" value="1"/>
</dbReference>